<evidence type="ECO:0000256" key="5">
    <source>
        <dbReference type="PIRNR" id="PIRNR026991"/>
    </source>
</evidence>
<dbReference type="EMBL" id="GL349459">
    <property type="protein sequence ID" value="KNC50035.1"/>
    <property type="molecule type" value="Genomic_DNA"/>
</dbReference>
<name>A0A0L0DCS0_THETB</name>
<comment type="similarity">
    <text evidence="2 5">Belongs to the MND1 family.</text>
</comment>
<dbReference type="GeneID" id="25565124"/>
<keyword evidence="4 5" id="KW-0539">Nucleus</keyword>
<dbReference type="GO" id="GO:0003690">
    <property type="term" value="F:double-stranded DNA binding"/>
    <property type="evidence" value="ECO:0007669"/>
    <property type="project" value="InterPro"/>
</dbReference>
<reference evidence="9 10" key="1">
    <citation type="submission" date="2010-05" db="EMBL/GenBank/DDBJ databases">
        <title>The Genome Sequence of Thecamonas trahens ATCC 50062.</title>
        <authorList>
            <consortium name="The Broad Institute Genome Sequencing Platform"/>
            <person name="Russ C."/>
            <person name="Cuomo C."/>
            <person name="Shea T."/>
            <person name="Young S.K."/>
            <person name="Zeng Q."/>
            <person name="Koehrsen M."/>
            <person name="Haas B."/>
            <person name="Borodovsky M."/>
            <person name="Guigo R."/>
            <person name="Alvarado L."/>
            <person name="Berlin A."/>
            <person name="Bochicchio J."/>
            <person name="Borenstein D."/>
            <person name="Chapman S."/>
            <person name="Chen Z."/>
            <person name="Freedman E."/>
            <person name="Gellesch M."/>
            <person name="Goldberg J."/>
            <person name="Griggs A."/>
            <person name="Gujja S."/>
            <person name="Heilman E."/>
            <person name="Heiman D."/>
            <person name="Hepburn T."/>
            <person name="Howarth C."/>
            <person name="Jen D."/>
            <person name="Larson L."/>
            <person name="Mehta T."/>
            <person name="Park D."/>
            <person name="Pearson M."/>
            <person name="Roberts A."/>
            <person name="Saif S."/>
            <person name="Shenoy N."/>
            <person name="Sisk P."/>
            <person name="Stolte C."/>
            <person name="Sykes S."/>
            <person name="Thomson T."/>
            <person name="Walk T."/>
            <person name="White J."/>
            <person name="Yandava C."/>
            <person name="Burger G."/>
            <person name="Gray M.W."/>
            <person name="Holland P.W.H."/>
            <person name="King N."/>
            <person name="Lang F.B.F."/>
            <person name="Roger A.J."/>
            <person name="Ruiz-Trillo I."/>
            <person name="Lander E."/>
            <person name="Nusbaum C."/>
        </authorList>
    </citation>
    <scope>NUCLEOTIDE SEQUENCE [LARGE SCALE GENOMIC DNA]</scope>
    <source>
        <strain evidence="9 10">ATCC 50062</strain>
    </source>
</reference>
<feature type="domain" description="Mnd1 HTH" evidence="7">
    <location>
        <begin position="15"/>
        <end position="73"/>
    </location>
</feature>
<dbReference type="InterPro" id="IPR040661">
    <property type="entry name" value="LZ3wCH"/>
</dbReference>
<evidence type="ECO:0000256" key="1">
    <source>
        <dbReference type="ARBA" id="ARBA00004123"/>
    </source>
</evidence>
<keyword evidence="10" id="KW-1185">Reference proteome</keyword>
<dbReference type="Proteomes" id="UP000054408">
    <property type="component" value="Unassembled WGS sequence"/>
</dbReference>
<dbReference type="Pfam" id="PF18517">
    <property type="entry name" value="LZ3wCH"/>
    <property type="match status" value="1"/>
</dbReference>
<evidence type="ECO:0000313" key="10">
    <source>
        <dbReference type="Proteomes" id="UP000054408"/>
    </source>
</evidence>
<evidence type="ECO:0000256" key="4">
    <source>
        <dbReference type="ARBA" id="ARBA00023242"/>
    </source>
</evidence>
<dbReference type="GO" id="GO:0005634">
    <property type="term" value="C:nucleus"/>
    <property type="evidence" value="ECO:0007669"/>
    <property type="project" value="UniProtKB-SubCell"/>
</dbReference>
<dbReference type="OMA" id="VCYWAFP"/>
<dbReference type="InterPro" id="IPR005647">
    <property type="entry name" value="Mnd1"/>
</dbReference>
<dbReference type="STRING" id="461836.A0A0L0DCS0"/>
<evidence type="ECO:0000256" key="3">
    <source>
        <dbReference type="ARBA" id="ARBA00023054"/>
    </source>
</evidence>
<feature type="coiled-coil region" evidence="6">
    <location>
        <begin position="84"/>
        <end position="145"/>
    </location>
</feature>
<evidence type="ECO:0000259" key="8">
    <source>
        <dbReference type="Pfam" id="PF18517"/>
    </source>
</evidence>
<comment type="subcellular location">
    <subcellularLocation>
        <location evidence="1 5">Nucleus</location>
    </subcellularLocation>
</comment>
<evidence type="ECO:0000256" key="2">
    <source>
        <dbReference type="ARBA" id="ARBA00005981"/>
    </source>
</evidence>
<dbReference type="RefSeq" id="XP_013757202.1">
    <property type="nucleotide sequence ID" value="XM_013901748.1"/>
</dbReference>
<evidence type="ECO:0000313" key="9">
    <source>
        <dbReference type="EMBL" id="KNC50035.1"/>
    </source>
</evidence>
<dbReference type="eggNOG" id="KOG3433">
    <property type="taxonomic scope" value="Eukaryota"/>
</dbReference>
<accession>A0A0L0DCS0</accession>
<feature type="domain" description="Leucine zipper with capping helix" evidence="8">
    <location>
        <begin position="148"/>
        <end position="202"/>
    </location>
</feature>
<dbReference type="PIRSF" id="PIRSF026991">
    <property type="entry name" value="Mnd1"/>
    <property type="match status" value="1"/>
</dbReference>
<gene>
    <name evidence="9" type="ORF">AMSG_05795</name>
</gene>
<evidence type="ECO:0000259" key="7">
    <source>
        <dbReference type="Pfam" id="PF03962"/>
    </source>
</evidence>
<dbReference type="GO" id="GO:0007131">
    <property type="term" value="P:reciprocal meiotic recombination"/>
    <property type="evidence" value="ECO:0007669"/>
    <property type="project" value="InterPro"/>
</dbReference>
<organism evidence="9 10">
    <name type="scientific">Thecamonas trahens ATCC 50062</name>
    <dbReference type="NCBI Taxonomy" id="461836"/>
    <lineage>
        <taxon>Eukaryota</taxon>
        <taxon>Apusozoa</taxon>
        <taxon>Apusomonadida</taxon>
        <taxon>Apusomonadidae</taxon>
        <taxon>Thecamonas</taxon>
    </lineage>
</organism>
<dbReference type="AlphaFoldDB" id="A0A0L0DCS0"/>
<keyword evidence="3 6" id="KW-0175">Coiled coil</keyword>
<sequence>MVRRGMSLEQKRQILLNMFLSSNTFFNLKEMEKKGAKLGLPVMSIKDVAQTLVDDNLLCLDRIGSSNYYWAFASQVGCRKRQRENDLINEREEKIKRKKMLEDEQEKLEDAREESDERTEALAEVEELKAKLVELDRKLVQYADSNPEVVAKIRADAALAREAANRWTDNVFQVRTYCRKTYNMEPKQFDQYFGIDATFDYLE</sequence>
<protein>
    <submittedName>
        <fullName evidence="9">Mnd1 family protein</fullName>
    </submittedName>
</protein>
<dbReference type="InterPro" id="IPR040453">
    <property type="entry name" value="Mnd1_HTH"/>
</dbReference>
<comment type="function">
    <text evidence="5">Required for proper homologous chromosome pairing and efficient cross-over and intragenic recombination during meiosis.</text>
</comment>
<dbReference type="OrthoDB" id="273345at2759"/>
<evidence type="ECO:0000256" key="6">
    <source>
        <dbReference type="SAM" id="Coils"/>
    </source>
</evidence>
<dbReference type="Pfam" id="PF03962">
    <property type="entry name" value="Mnd1"/>
    <property type="match status" value="1"/>
</dbReference>
<proteinExistence type="inferred from homology"/>